<sequence length="494" mass="53075">MCKTGTMVTVGNLLGARTLGLRAVHIDRADTDIRWVATSELRDPAPFLEGGEILLTTGMETRQWHAEWDDYVRRLADAAVAAVGLGIGLTHAKMPTELAAACRRHRVNLFEVPRQTTFVAVSRHVAQLLQEQESATAREAFKTQGRLIAAATKADPPAAVIAALAQAVDGAACLMAPDGRVISGPLGPRRADFPLEEIAADVRRMQSYGLRSAAGQSRPALSVSVHPIGLRGKPSTYLATMGSAQQSDGQRQAVTTAVAVLGLVDEQTRSRAISRRQVRTRVIELLVENDSRTAQLVMEVDSLAPALPARVRFLRASGSAADIDDGLAAMERRRALAAGYADELCAAVKPEQAQAAADELVAAGLQVGIGDAIALHDAANGYRTAGLALTQTTPAAMLVTWDRVVDHGPLALIDPQRAAAFAESWLRGLDSEQRETLRCFLRHHGSRLKVAEELGLHRNTVRNRLDAIEAMLPGRLDDPQTRVSAWIALQSLNE</sequence>
<evidence type="ECO:0000259" key="2">
    <source>
        <dbReference type="Pfam" id="PF13556"/>
    </source>
</evidence>
<dbReference type="Pfam" id="PF13556">
    <property type="entry name" value="HTH_30"/>
    <property type="match status" value="1"/>
</dbReference>
<evidence type="ECO:0000259" key="1">
    <source>
        <dbReference type="Pfam" id="PF07905"/>
    </source>
</evidence>
<feature type="domain" description="PucR C-terminal helix-turn-helix" evidence="2">
    <location>
        <begin position="434"/>
        <end position="490"/>
    </location>
</feature>
<accession>A0ABT6L6K9</accession>
<dbReference type="EMBL" id="JARXVE010000011">
    <property type="protein sequence ID" value="MDH6198596.1"/>
    <property type="molecule type" value="Genomic_DNA"/>
</dbReference>
<protein>
    <submittedName>
        <fullName evidence="3">Purine catabolism regulator</fullName>
    </submittedName>
</protein>
<dbReference type="PANTHER" id="PTHR33744:SF1">
    <property type="entry name" value="DNA-BINDING TRANSCRIPTIONAL ACTIVATOR ADER"/>
    <property type="match status" value="1"/>
</dbReference>
<dbReference type="InterPro" id="IPR051448">
    <property type="entry name" value="CdaR-like_regulators"/>
</dbReference>
<dbReference type="Proteomes" id="UP001160130">
    <property type="component" value="Unassembled WGS sequence"/>
</dbReference>
<dbReference type="InterPro" id="IPR042070">
    <property type="entry name" value="PucR_C-HTH_sf"/>
</dbReference>
<evidence type="ECO:0000313" key="4">
    <source>
        <dbReference type="Proteomes" id="UP001160130"/>
    </source>
</evidence>
<feature type="domain" description="Purine catabolism PurC-like" evidence="1">
    <location>
        <begin position="28"/>
        <end position="128"/>
    </location>
</feature>
<evidence type="ECO:0000313" key="3">
    <source>
        <dbReference type="EMBL" id="MDH6198596.1"/>
    </source>
</evidence>
<dbReference type="Pfam" id="PF07905">
    <property type="entry name" value="PucR"/>
    <property type="match status" value="1"/>
</dbReference>
<organism evidence="3 4">
    <name type="scientific">Mycolicibacterium frederiksbergense</name>
    <dbReference type="NCBI Taxonomy" id="117567"/>
    <lineage>
        <taxon>Bacteria</taxon>
        <taxon>Bacillati</taxon>
        <taxon>Actinomycetota</taxon>
        <taxon>Actinomycetes</taxon>
        <taxon>Mycobacteriales</taxon>
        <taxon>Mycobacteriaceae</taxon>
        <taxon>Mycolicibacterium</taxon>
    </lineage>
</organism>
<keyword evidence="4" id="KW-1185">Reference proteome</keyword>
<comment type="caution">
    <text evidence="3">The sequence shown here is derived from an EMBL/GenBank/DDBJ whole genome shotgun (WGS) entry which is preliminary data.</text>
</comment>
<dbReference type="InterPro" id="IPR025736">
    <property type="entry name" value="PucR_C-HTH_dom"/>
</dbReference>
<dbReference type="Gene3D" id="1.10.10.2840">
    <property type="entry name" value="PucR C-terminal helix-turn-helix domain"/>
    <property type="match status" value="1"/>
</dbReference>
<name>A0ABT6L6K9_9MYCO</name>
<reference evidence="3 4" key="1">
    <citation type="submission" date="2023-04" db="EMBL/GenBank/DDBJ databases">
        <title>Forest soil microbial communities from Buena Vista Peninsula, Colon Province, Panama.</title>
        <authorList>
            <person name="Bouskill N."/>
        </authorList>
    </citation>
    <scope>NUCLEOTIDE SEQUENCE [LARGE SCALE GENOMIC DNA]</scope>
    <source>
        <strain evidence="3 4">AC80</strain>
    </source>
</reference>
<gene>
    <name evidence="3" type="ORF">M2272_005255</name>
</gene>
<proteinExistence type="predicted"/>
<dbReference type="PANTHER" id="PTHR33744">
    <property type="entry name" value="CARBOHYDRATE DIACID REGULATOR"/>
    <property type="match status" value="1"/>
</dbReference>
<dbReference type="InterPro" id="IPR012914">
    <property type="entry name" value="PucR_dom"/>
</dbReference>